<evidence type="ECO:0000313" key="2">
    <source>
        <dbReference type="EMBL" id="KUF17536.1"/>
    </source>
</evidence>
<dbReference type="RefSeq" id="WP_058848001.1">
    <property type="nucleotide sequence ID" value="NZ_LOCL01000033.1"/>
</dbReference>
<keyword evidence="1" id="KW-0812">Transmembrane</keyword>
<feature type="transmembrane region" description="Helical" evidence="1">
    <location>
        <begin position="112"/>
        <end position="132"/>
    </location>
</feature>
<accession>A0A0W7X3X7</accession>
<sequence length="133" mass="14431">MPYAFAFIGVLFTVMGAVVQRNDRRLRNLGRPAVAVVEERVFRPGQSRPTSVILNFEMENGAAHSTSLVLTDAFRSLQVGDRLDIVYDPANVNAIRAADSVARRPTLFGDRILLVIGCAFLVAAAAAGAVWGW</sequence>
<dbReference type="AlphaFoldDB" id="A0A0W7X3X7"/>
<comment type="caution">
    <text evidence="2">The sequence shown here is derived from an EMBL/GenBank/DDBJ whole genome shotgun (WGS) entry which is preliminary data.</text>
</comment>
<proteinExistence type="predicted"/>
<organism evidence="2 3">
    <name type="scientific">Streptomyces silvensis</name>
    <dbReference type="NCBI Taxonomy" id="1765722"/>
    <lineage>
        <taxon>Bacteria</taxon>
        <taxon>Bacillati</taxon>
        <taxon>Actinomycetota</taxon>
        <taxon>Actinomycetes</taxon>
        <taxon>Kitasatosporales</taxon>
        <taxon>Streptomycetaceae</taxon>
        <taxon>Streptomyces</taxon>
    </lineage>
</organism>
<evidence type="ECO:0000256" key="1">
    <source>
        <dbReference type="SAM" id="Phobius"/>
    </source>
</evidence>
<keyword evidence="1" id="KW-0472">Membrane</keyword>
<dbReference type="Proteomes" id="UP000054804">
    <property type="component" value="Unassembled WGS sequence"/>
</dbReference>
<keyword evidence="1" id="KW-1133">Transmembrane helix</keyword>
<reference evidence="2 3" key="1">
    <citation type="submission" date="2015-12" db="EMBL/GenBank/DDBJ databases">
        <title>Draft genome sequence of Streptomyces silvensis ATCC 53525, a producer of novel hormone antagonists.</title>
        <authorList>
            <person name="Johnston C.W."/>
            <person name="Li Y."/>
            <person name="Magarvey N.A."/>
        </authorList>
    </citation>
    <scope>NUCLEOTIDE SEQUENCE [LARGE SCALE GENOMIC DNA]</scope>
    <source>
        <strain evidence="2 3">ATCC 53525</strain>
    </source>
</reference>
<evidence type="ECO:0000313" key="3">
    <source>
        <dbReference type="Proteomes" id="UP000054804"/>
    </source>
</evidence>
<keyword evidence="3" id="KW-1185">Reference proteome</keyword>
<protein>
    <recommendedName>
        <fullName evidence="4">DUF3592 domain-containing protein</fullName>
    </recommendedName>
</protein>
<evidence type="ECO:0008006" key="4">
    <source>
        <dbReference type="Google" id="ProtNLM"/>
    </source>
</evidence>
<gene>
    <name evidence="2" type="ORF">AT728_08905</name>
</gene>
<name>A0A0W7X3X7_9ACTN</name>
<dbReference type="EMBL" id="LOCL01000033">
    <property type="protein sequence ID" value="KUF17536.1"/>
    <property type="molecule type" value="Genomic_DNA"/>
</dbReference>